<dbReference type="WBParaSite" id="PSAMB.scaffold10506size4038.g33363.t1">
    <property type="protein sequence ID" value="PSAMB.scaffold10506size4038.g33363.t1"/>
    <property type="gene ID" value="PSAMB.scaffold10506size4038.g33363"/>
</dbReference>
<dbReference type="SUPFAM" id="SSF102546">
    <property type="entry name" value="RbsD-like"/>
    <property type="match status" value="1"/>
</dbReference>
<dbReference type="Proteomes" id="UP000887566">
    <property type="component" value="Unplaced"/>
</dbReference>
<evidence type="ECO:0000256" key="1">
    <source>
        <dbReference type="ARBA" id="ARBA00023235"/>
    </source>
</evidence>
<protein>
    <recommendedName>
        <fullName evidence="3">L-fucose mutarotase</fullName>
        <ecNumber evidence="3">5.1.3.29</ecNumber>
    </recommendedName>
</protein>
<organism evidence="4 5">
    <name type="scientific">Plectus sambesii</name>
    <dbReference type="NCBI Taxonomy" id="2011161"/>
    <lineage>
        <taxon>Eukaryota</taxon>
        <taxon>Metazoa</taxon>
        <taxon>Ecdysozoa</taxon>
        <taxon>Nematoda</taxon>
        <taxon>Chromadorea</taxon>
        <taxon>Plectida</taxon>
        <taxon>Plectina</taxon>
        <taxon>Plectoidea</taxon>
        <taxon>Plectidae</taxon>
        <taxon>Plectus</taxon>
    </lineage>
</organism>
<keyword evidence="4" id="KW-1185">Reference proteome</keyword>
<dbReference type="EC" id="5.1.3.29" evidence="3"/>
<dbReference type="Pfam" id="PF05025">
    <property type="entry name" value="RbsD_FucU"/>
    <property type="match status" value="1"/>
</dbReference>
<dbReference type="GO" id="GO:0006004">
    <property type="term" value="P:fucose metabolic process"/>
    <property type="evidence" value="ECO:0007669"/>
    <property type="project" value="TreeGrafter"/>
</dbReference>
<dbReference type="InterPro" id="IPR007721">
    <property type="entry name" value="RbsD_FucU"/>
</dbReference>
<dbReference type="AlphaFoldDB" id="A0A914UJ14"/>
<dbReference type="InterPro" id="IPR050443">
    <property type="entry name" value="RbsD/FucU_mutarotase"/>
</dbReference>
<proteinExistence type="predicted"/>
<evidence type="ECO:0000256" key="3">
    <source>
        <dbReference type="ARBA" id="ARBA00038859"/>
    </source>
</evidence>
<accession>A0A914UJ14</accession>
<dbReference type="GO" id="GO:0036373">
    <property type="term" value="F:L-fucose mutarotase activity"/>
    <property type="evidence" value="ECO:0007669"/>
    <property type="project" value="UniProtKB-EC"/>
</dbReference>
<dbReference type="GO" id="GO:0042806">
    <property type="term" value="F:fucose binding"/>
    <property type="evidence" value="ECO:0007669"/>
    <property type="project" value="TreeGrafter"/>
</dbReference>
<evidence type="ECO:0000256" key="2">
    <source>
        <dbReference type="ARBA" id="ARBA00036324"/>
    </source>
</evidence>
<dbReference type="Gene3D" id="3.40.1650.10">
    <property type="entry name" value="RbsD-like domain"/>
    <property type="match status" value="1"/>
</dbReference>
<evidence type="ECO:0000313" key="5">
    <source>
        <dbReference type="WBParaSite" id="PSAMB.scaffold10506size4038.g33363.t1"/>
    </source>
</evidence>
<comment type="catalytic activity">
    <reaction evidence="2">
        <text>alpha-L-fucose = beta-L-fucose</text>
        <dbReference type="Rhea" id="RHEA:25580"/>
        <dbReference type="ChEBI" id="CHEBI:42548"/>
        <dbReference type="ChEBI" id="CHEBI:42589"/>
        <dbReference type="EC" id="5.1.3.29"/>
    </reaction>
</comment>
<reference evidence="5" key="1">
    <citation type="submission" date="2022-11" db="UniProtKB">
        <authorList>
            <consortium name="WormBaseParasite"/>
        </authorList>
    </citation>
    <scope>IDENTIFICATION</scope>
</reference>
<dbReference type="InterPro" id="IPR023750">
    <property type="entry name" value="RbsD-like_sf"/>
</dbReference>
<evidence type="ECO:0000313" key="4">
    <source>
        <dbReference type="Proteomes" id="UP000887566"/>
    </source>
</evidence>
<sequence length="149" mass="16460">MGLKGIPKIISPELLQVLSAMGHGDEIVLADIHFPSASICRNGPTEIRADGHSIPNLLEGILHLFPLDTYVSSPAAIMQKTPQDKDLHLPNIEKYQQLLAAAEKRDILIEEVERFAFYQRAKKAFAVVHSGDTAKYGNIILTKGLVQYD</sequence>
<dbReference type="PANTHER" id="PTHR31690:SF4">
    <property type="entry name" value="FUCOSE MUTAROTASE"/>
    <property type="match status" value="1"/>
</dbReference>
<dbReference type="PANTHER" id="PTHR31690">
    <property type="entry name" value="FUCOSE MUTAROTASE"/>
    <property type="match status" value="1"/>
</dbReference>
<keyword evidence="1" id="KW-0413">Isomerase</keyword>
<name>A0A914UJ14_9BILA</name>